<dbReference type="EMBL" id="BGPR01089923">
    <property type="protein sequence ID" value="GBM17244.1"/>
    <property type="molecule type" value="Genomic_DNA"/>
</dbReference>
<dbReference type="AlphaFoldDB" id="A0A4Y2DN16"/>
<proteinExistence type="predicted"/>
<gene>
    <name evidence="2" type="ORF">AVEN_72953_1</name>
</gene>
<name>A0A4Y2DN16_ARAVE</name>
<accession>A0A4Y2DN16</accession>
<feature type="non-terminal residue" evidence="2">
    <location>
        <position position="1"/>
    </location>
</feature>
<organism evidence="2 3">
    <name type="scientific">Araneus ventricosus</name>
    <name type="common">Orbweaver spider</name>
    <name type="synonym">Epeira ventricosa</name>
    <dbReference type="NCBI Taxonomy" id="182803"/>
    <lineage>
        <taxon>Eukaryota</taxon>
        <taxon>Metazoa</taxon>
        <taxon>Ecdysozoa</taxon>
        <taxon>Arthropoda</taxon>
        <taxon>Chelicerata</taxon>
        <taxon>Arachnida</taxon>
        <taxon>Araneae</taxon>
        <taxon>Araneomorphae</taxon>
        <taxon>Entelegynae</taxon>
        <taxon>Araneoidea</taxon>
        <taxon>Araneidae</taxon>
        <taxon>Araneus</taxon>
    </lineage>
</organism>
<keyword evidence="3" id="KW-1185">Reference proteome</keyword>
<dbReference type="Proteomes" id="UP000499080">
    <property type="component" value="Unassembled WGS sequence"/>
</dbReference>
<sequence>TRGLFWDGPRNFEPQSDDEDDARAGTHLSKLPRHSRFLGVGSSRRPRAAIGPLAPTIDDCSNSRVSPQFWKPVATL</sequence>
<reference evidence="2 3" key="1">
    <citation type="journal article" date="2019" name="Sci. Rep.">
        <title>Orb-weaving spider Araneus ventricosus genome elucidates the spidroin gene catalogue.</title>
        <authorList>
            <person name="Kono N."/>
            <person name="Nakamura H."/>
            <person name="Ohtoshi R."/>
            <person name="Moran D.A.P."/>
            <person name="Shinohara A."/>
            <person name="Yoshida Y."/>
            <person name="Fujiwara M."/>
            <person name="Mori M."/>
            <person name="Tomita M."/>
            <person name="Arakawa K."/>
        </authorList>
    </citation>
    <scope>NUCLEOTIDE SEQUENCE [LARGE SCALE GENOMIC DNA]</scope>
</reference>
<comment type="caution">
    <text evidence="2">The sequence shown here is derived from an EMBL/GenBank/DDBJ whole genome shotgun (WGS) entry which is preliminary data.</text>
</comment>
<evidence type="ECO:0000313" key="2">
    <source>
        <dbReference type="EMBL" id="GBM17244.1"/>
    </source>
</evidence>
<evidence type="ECO:0000256" key="1">
    <source>
        <dbReference type="SAM" id="MobiDB-lite"/>
    </source>
</evidence>
<protein>
    <submittedName>
        <fullName evidence="2">Uncharacterized protein</fullName>
    </submittedName>
</protein>
<evidence type="ECO:0000313" key="3">
    <source>
        <dbReference type="Proteomes" id="UP000499080"/>
    </source>
</evidence>
<feature type="region of interest" description="Disordered" evidence="1">
    <location>
        <begin position="1"/>
        <end position="28"/>
    </location>
</feature>